<name>A0A915A5G8_PARUN</name>
<evidence type="ECO:0000313" key="2">
    <source>
        <dbReference type="Proteomes" id="UP000887569"/>
    </source>
</evidence>
<proteinExistence type="predicted"/>
<protein>
    <submittedName>
        <fullName evidence="3">Uncharacterized protein</fullName>
    </submittedName>
</protein>
<organism evidence="2 3">
    <name type="scientific">Parascaris univalens</name>
    <name type="common">Nematode worm</name>
    <dbReference type="NCBI Taxonomy" id="6257"/>
    <lineage>
        <taxon>Eukaryota</taxon>
        <taxon>Metazoa</taxon>
        <taxon>Ecdysozoa</taxon>
        <taxon>Nematoda</taxon>
        <taxon>Chromadorea</taxon>
        <taxon>Rhabditida</taxon>
        <taxon>Spirurina</taxon>
        <taxon>Ascaridomorpha</taxon>
        <taxon>Ascaridoidea</taxon>
        <taxon>Ascarididae</taxon>
        <taxon>Parascaris</taxon>
    </lineage>
</organism>
<accession>A0A915A5G8</accession>
<reference evidence="3" key="1">
    <citation type="submission" date="2022-11" db="UniProtKB">
        <authorList>
            <consortium name="WormBaseParasite"/>
        </authorList>
    </citation>
    <scope>IDENTIFICATION</scope>
</reference>
<dbReference type="AlphaFoldDB" id="A0A915A5G8"/>
<evidence type="ECO:0000256" key="1">
    <source>
        <dbReference type="SAM" id="MobiDB-lite"/>
    </source>
</evidence>
<sequence>NDPFDLSGMPPVVQPSSAPLFASPPTNMPASNRDANLLPPLGISTAFMSSELMGGNLQTPPNPQINAAGINRTQTTRTVTPHDFAAFTPPLSNSFATAMTDDFFAQSEPLKAVSARPLSVPSTPVGRQSKNPNVALTEQNKQAVRIPSTWSDASDKVNIDLDNLGMKKAPVKQSIPMSQMAKMSASSTPNIGQHSKCWLMFFYRRY</sequence>
<feature type="region of interest" description="Disordered" evidence="1">
    <location>
        <begin position="1"/>
        <end position="29"/>
    </location>
</feature>
<dbReference type="WBParaSite" id="PgR001X_g240_t01">
    <property type="protein sequence ID" value="PgR001X_g240_t01"/>
    <property type="gene ID" value="PgR001X_g240"/>
</dbReference>
<evidence type="ECO:0000313" key="3">
    <source>
        <dbReference type="WBParaSite" id="PgR001X_g240_t01"/>
    </source>
</evidence>
<dbReference type="Proteomes" id="UP000887569">
    <property type="component" value="Unplaced"/>
</dbReference>
<keyword evidence="2" id="KW-1185">Reference proteome</keyword>